<keyword evidence="3" id="KW-1185">Reference proteome</keyword>
<name>A0ABR1V6V1_9PEZI</name>
<dbReference type="GeneID" id="92051052"/>
<evidence type="ECO:0008006" key="4">
    <source>
        <dbReference type="Google" id="ProtNLM"/>
    </source>
</evidence>
<proteinExistence type="predicted"/>
<evidence type="ECO:0000313" key="3">
    <source>
        <dbReference type="Proteomes" id="UP001433268"/>
    </source>
</evidence>
<keyword evidence="1" id="KW-0472">Membrane</keyword>
<dbReference type="RefSeq" id="XP_066663684.1">
    <property type="nucleotide sequence ID" value="XM_066817992.1"/>
</dbReference>
<accession>A0ABR1V6V1</accession>
<evidence type="ECO:0000256" key="1">
    <source>
        <dbReference type="SAM" id="Phobius"/>
    </source>
</evidence>
<organism evidence="2 3">
    <name type="scientific">Apiospora hydei</name>
    <dbReference type="NCBI Taxonomy" id="1337664"/>
    <lineage>
        <taxon>Eukaryota</taxon>
        <taxon>Fungi</taxon>
        <taxon>Dikarya</taxon>
        <taxon>Ascomycota</taxon>
        <taxon>Pezizomycotina</taxon>
        <taxon>Sordariomycetes</taxon>
        <taxon>Xylariomycetidae</taxon>
        <taxon>Amphisphaeriales</taxon>
        <taxon>Apiosporaceae</taxon>
        <taxon>Apiospora</taxon>
    </lineage>
</organism>
<dbReference type="Proteomes" id="UP001433268">
    <property type="component" value="Unassembled WGS sequence"/>
</dbReference>
<dbReference type="EMBL" id="JAQQWN010000009">
    <property type="protein sequence ID" value="KAK8066931.1"/>
    <property type="molecule type" value="Genomic_DNA"/>
</dbReference>
<sequence>MVAFPDTARFVSAFGADSETYIQRIGMNMFMPSPIIMFGDRSEDWDHDDDEALSRGGTPAITKVMNWHMDSYSSAVMLLMNFTVAISLSHAFVMKILNVSKSSF</sequence>
<protein>
    <recommendedName>
        <fullName evidence="4">Copper transporter</fullName>
    </recommendedName>
</protein>
<comment type="caution">
    <text evidence="2">The sequence shown here is derived from an EMBL/GenBank/DDBJ whole genome shotgun (WGS) entry which is preliminary data.</text>
</comment>
<evidence type="ECO:0000313" key="2">
    <source>
        <dbReference type="EMBL" id="KAK8066931.1"/>
    </source>
</evidence>
<gene>
    <name evidence="2" type="ORF">PG997_013678</name>
</gene>
<keyword evidence="1" id="KW-1133">Transmembrane helix</keyword>
<feature type="transmembrane region" description="Helical" evidence="1">
    <location>
        <begin position="72"/>
        <end position="93"/>
    </location>
</feature>
<reference evidence="2 3" key="1">
    <citation type="submission" date="2023-01" db="EMBL/GenBank/DDBJ databases">
        <title>Analysis of 21 Apiospora genomes using comparative genomics revels a genus with tremendous synthesis potential of carbohydrate active enzymes and secondary metabolites.</title>
        <authorList>
            <person name="Sorensen T."/>
        </authorList>
    </citation>
    <scope>NUCLEOTIDE SEQUENCE [LARGE SCALE GENOMIC DNA]</scope>
    <source>
        <strain evidence="2 3">CBS 114990</strain>
    </source>
</reference>
<keyword evidence="1" id="KW-0812">Transmembrane</keyword>